<accession>A0A7E4UUK3</accession>
<organism evidence="4 5">
    <name type="scientific">Panagrellus redivivus</name>
    <name type="common">Microworm</name>
    <dbReference type="NCBI Taxonomy" id="6233"/>
    <lineage>
        <taxon>Eukaryota</taxon>
        <taxon>Metazoa</taxon>
        <taxon>Ecdysozoa</taxon>
        <taxon>Nematoda</taxon>
        <taxon>Chromadorea</taxon>
        <taxon>Rhabditida</taxon>
        <taxon>Tylenchina</taxon>
        <taxon>Panagrolaimomorpha</taxon>
        <taxon>Panagrolaimoidea</taxon>
        <taxon>Panagrolaimidae</taxon>
        <taxon>Panagrellus</taxon>
    </lineage>
</organism>
<evidence type="ECO:0000256" key="1">
    <source>
        <dbReference type="SAM" id="MobiDB-lite"/>
    </source>
</evidence>
<dbReference type="PANTHER" id="PTHR46163">
    <property type="entry name" value="TYROSINE-PROTEIN PHOSPHATASE-RELATED"/>
    <property type="match status" value="1"/>
</dbReference>
<dbReference type="InterPro" id="IPR003595">
    <property type="entry name" value="Tyr_Pase_cat"/>
</dbReference>
<dbReference type="PANTHER" id="PTHR46163:SF10">
    <property type="entry name" value="PROTEIN-TYROSINE PHOSPHATASE-RELATED"/>
    <property type="match status" value="1"/>
</dbReference>
<dbReference type="SMART" id="SM00194">
    <property type="entry name" value="PTPc"/>
    <property type="match status" value="1"/>
</dbReference>
<proteinExistence type="predicted"/>
<evidence type="ECO:0000313" key="5">
    <source>
        <dbReference type="WBParaSite" id="Pan_g12958.t2"/>
    </source>
</evidence>
<name>A0A7E4UUK3_PANRE</name>
<dbReference type="PROSITE" id="PS50055">
    <property type="entry name" value="TYR_PHOSPHATASE_PTP"/>
    <property type="match status" value="1"/>
</dbReference>
<evidence type="ECO:0000259" key="2">
    <source>
        <dbReference type="PROSITE" id="PS50055"/>
    </source>
</evidence>
<dbReference type="InterPro" id="IPR000387">
    <property type="entry name" value="Tyr_Pase_dom"/>
</dbReference>
<evidence type="ECO:0000259" key="3">
    <source>
        <dbReference type="PROSITE" id="PS50056"/>
    </source>
</evidence>
<sequence>MDRDEMTSQYLFQSRNPSTWNGTSTHRDRKIKKNDRKYCSEYEEIDPADVKDARPGFQTHKMEEEASSGGAQLTDRKSVDPRATFAKVLLGRSIGKLAKEYVDSRSYLPKNYSVEIYKENEVRNRYSDVLCNDRTRVVLNNGNYVHANWLPVPNSHQRFICAQGPMEETAEDFWTMIVQEKAQVVIMLCDFYENGVEKCYEYFPAKQGASVRIGQYVITNFMHADCEIDTVKWSVLEVVSARRKVLIHHFRWSDWPDHLAPLDPGIIIELMALSKAKSDVRPIVVHCSAGIGRTGTFVGLEFANERLKNGDKMGLVDIMKELRAHRLQSIQSHLQYLYLAVCLLEFFARQNLIDRDSKFKTFLNNYISYVKRHAAKHGIKAGKKDKG</sequence>
<feature type="region of interest" description="Disordered" evidence="1">
    <location>
        <begin position="1"/>
        <end position="28"/>
    </location>
</feature>
<feature type="compositionally biased region" description="Polar residues" evidence="1">
    <location>
        <begin position="7"/>
        <end position="24"/>
    </location>
</feature>
<feature type="domain" description="Tyrosine-protein phosphatase" evidence="2">
    <location>
        <begin position="119"/>
        <end position="346"/>
    </location>
</feature>
<dbReference type="SMART" id="SM00404">
    <property type="entry name" value="PTPc_motif"/>
    <property type="match status" value="1"/>
</dbReference>
<dbReference type="GO" id="GO:0004725">
    <property type="term" value="F:protein tyrosine phosphatase activity"/>
    <property type="evidence" value="ECO:0007669"/>
    <property type="project" value="InterPro"/>
</dbReference>
<dbReference type="SUPFAM" id="SSF52799">
    <property type="entry name" value="(Phosphotyrosine protein) phosphatases II"/>
    <property type="match status" value="1"/>
</dbReference>
<dbReference type="WBParaSite" id="Pan_g12958.t2">
    <property type="protein sequence ID" value="Pan_g12958.t2"/>
    <property type="gene ID" value="Pan_g12958"/>
</dbReference>
<reference evidence="4" key="1">
    <citation type="journal article" date="2013" name="Genetics">
        <title>The draft genome and transcriptome of Panagrellus redivivus are shaped by the harsh demands of a free-living lifestyle.</title>
        <authorList>
            <person name="Srinivasan J."/>
            <person name="Dillman A.R."/>
            <person name="Macchietto M.G."/>
            <person name="Heikkinen L."/>
            <person name="Lakso M."/>
            <person name="Fracchia K.M."/>
            <person name="Antoshechkin I."/>
            <person name="Mortazavi A."/>
            <person name="Wong G."/>
            <person name="Sternberg P.W."/>
        </authorList>
    </citation>
    <scope>NUCLEOTIDE SEQUENCE [LARGE SCALE GENOMIC DNA]</scope>
    <source>
        <strain evidence="4">MT8872</strain>
    </source>
</reference>
<dbReference type="Gene3D" id="3.90.190.10">
    <property type="entry name" value="Protein tyrosine phosphatase superfamily"/>
    <property type="match status" value="1"/>
</dbReference>
<dbReference type="InterPro" id="IPR052782">
    <property type="entry name" value="Oocyte-zygote_transition_reg"/>
</dbReference>
<reference evidence="5" key="2">
    <citation type="submission" date="2020-10" db="UniProtKB">
        <authorList>
            <consortium name="WormBaseParasite"/>
        </authorList>
    </citation>
    <scope>IDENTIFICATION</scope>
</reference>
<dbReference type="AlphaFoldDB" id="A0A7E4UUK3"/>
<evidence type="ECO:0000313" key="4">
    <source>
        <dbReference type="Proteomes" id="UP000492821"/>
    </source>
</evidence>
<feature type="domain" description="Tyrosine specific protein phosphatases" evidence="3">
    <location>
        <begin position="268"/>
        <end position="337"/>
    </location>
</feature>
<dbReference type="InterPro" id="IPR016130">
    <property type="entry name" value="Tyr_Pase_AS"/>
</dbReference>
<dbReference type="InterPro" id="IPR029021">
    <property type="entry name" value="Prot-tyrosine_phosphatase-like"/>
</dbReference>
<protein>
    <submittedName>
        <fullName evidence="5">Protein-tyrosine phosphatase</fullName>
    </submittedName>
</protein>
<dbReference type="CDD" id="cd00047">
    <property type="entry name" value="PTPc"/>
    <property type="match status" value="1"/>
</dbReference>
<dbReference type="PRINTS" id="PR00700">
    <property type="entry name" value="PRTYPHPHTASE"/>
</dbReference>
<dbReference type="PROSITE" id="PS50056">
    <property type="entry name" value="TYR_PHOSPHATASE_2"/>
    <property type="match status" value="1"/>
</dbReference>
<dbReference type="Proteomes" id="UP000492821">
    <property type="component" value="Unassembled WGS sequence"/>
</dbReference>
<dbReference type="PROSITE" id="PS00383">
    <property type="entry name" value="TYR_PHOSPHATASE_1"/>
    <property type="match status" value="1"/>
</dbReference>
<dbReference type="Pfam" id="PF00102">
    <property type="entry name" value="Y_phosphatase"/>
    <property type="match status" value="1"/>
</dbReference>
<dbReference type="InterPro" id="IPR000242">
    <property type="entry name" value="PTP_cat"/>
</dbReference>
<keyword evidence="4" id="KW-1185">Reference proteome</keyword>